<dbReference type="EMBL" id="CABFJX010000301">
    <property type="protein sequence ID" value="VTT70674.1"/>
    <property type="molecule type" value="Genomic_DNA"/>
</dbReference>
<dbReference type="Proteomes" id="UP000760494">
    <property type="component" value="Unassembled WGS sequence"/>
</dbReference>
<organism evidence="1 2">
    <name type="scientific">Fusarium fujikuroi</name>
    <name type="common">Bakanae and foot rot disease fungus</name>
    <name type="synonym">Gibberella fujikuroi</name>
    <dbReference type="NCBI Taxonomy" id="5127"/>
    <lineage>
        <taxon>Eukaryota</taxon>
        <taxon>Fungi</taxon>
        <taxon>Dikarya</taxon>
        <taxon>Ascomycota</taxon>
        <taxon>Pezizomycotina</taxon>
        <taxon>Sordariomycetes</taxon>
        <taxon>Hypocreomycetidae</taxon>
        <taxon>Hypocreales</taxon>
        <taxon>Nectriaceae</taxon>
        <taxon>Fusarium</taxon>
        <taxon>Fusarium fujikuroi species complex</taxon>
    </lineage>
</organism>
<sequence length="114" mass="12415">MALATNYPARPPDSPFRAIMLSSWILEIVKTHQPPLTLIRHLVSAVLVADRPMVAQAVHCCAESDDETVSLVKSPMRSRSALAALPNSVASLVSEGRIGLCPRVVRKFEDQTPN</sequence>
<reference evidence="1" key="1">
    <citation type="submission" date="2019-05" db="EMBL/GenBank/DDBJ databases">
        <authorList>
            <person name="Piombo E."/>
        </authorList>
    </citation>
    <scope>NUCLEOTIDE SEQUENCE</scope>
    <source>
        <strain evidence="1">C2S</strain>
    </source>
</reference>
<evidence type="ECO:0000313" key="2">
    <source>
        <dbReference type="Proteomes" id="UP000760494"/>
    </source>
</evidence>
<dbReference type="AlphaFoldDB" id="A0A0J0A896"/>
<comment type="caution">
    <text evidence="1">The sequence shown here is derived from an EMBL/GenBank/DDBJ whole genome shotgun (WGS) entry which is preliminary data.</text>
</comment>
<proteinExistence type="predicted"/>
<protein>
    <submittedName>
        <fullName evidence="1">Uncharacterized protein</fullName>
    </submittedName>
</protein>
<accession>A0A0J0A896</accession>
<gene>
    <name evidence="1" type="ORF">C2S_8084</name>
</gene>
<evidence type="ECO:0000313" key="1">
    <source>
        <dbReference type="EMBL" id="VTT70674.1"/>
    </source>
</evidence>
<name>A0A0J0A896_FUSFU</name>